<dbReference type="Proteomes" id="UP001059617">
    <property type="component" value="Chromosome"/>
</dbReference>
<dbReference type="SUPFAM" id="SSF52540">
    <property type="entry name" value="P-loop containing nucleoside triphosphate hydrolases"/>
    <property type="match status" value="1"/>
</dbReference>
<dbReference type="Gene3D" id="1.20.1560.10">
    <property type="entry name" value="ABC transporter type 1, transmembrane domain"/>
    <property type="match status" value="1"/>
</dbReference>
<dbReference type="InterPro" id="IPR011527">
    <property type="entry name" value="ABC1_TM_dom"/>
</dbReference>
<feature type="transmembrane region" description="Helical" evidence="7">
    <location>
        <begin position="161"/>
        <end position="181"/>
    </location>
</feature>
<dbReference type="InterPro" id="IPR039421">
    <property type="entry name" value="Type_1_exporter"/>
</dbReference>
<evidence type="ECO:0000313" key="10">
    <source>
        <dbReference type="EMBL" id="UWP78851.1"/>
    </source>
</evidence>
<dbReference type="RefSeq" id="WP_259856266.1">
    <property type="nucleotide sequence ID" value="NZ_CP073720.1"/>
</dbReference>
<feature type="domain" description="ABC transporter" evidence="8">
    <location>
        <begin position="336"/>
        <end position="571"/>
    </location>
</feature>
<dbReference type="PANTHER" id="PTHR24221">
    <property type="entry name" value="ATP-BINDING CASSETTE SUB-FAMILY B"/>
    <property type="match status" value="1"/>
</dbReference>
<keyword evidence="6 7" id="KW-0472">Membrane</keyword>
<protein>
    <submittedName>
        <fullName evidence="10">Thiol reductant ABC exporter subunit CydC</fullName>
    </submittedName>
</protein>
<evidence type="ECO:0000256" key="2">
    <source>
        <dbReference type="ARBA" id="ARBA00022692"/>
    </source>
</evidence>
<dbReference type="EMBL" id="CP073720">
    <property type="protein sequence ID" value="UWP78851.1"/>
    <property type="molecule type" value="Genomic_DNA"/>
</dbReference>
<keyword evidence="2 7" id="KW-0812">Transmembrane</keyword>
<dbReference type="InterPro" id="IPR003593">
    <property type="entry name" value="AAA+_ATPase"/>
</dbReference>
<reference evidence="10" key="1">
    <citation type="submission" date="2021-04" db="EMBL/GenBank/DDBJ databases">
        <authorList>
            <person name="Hartkoorn R.C."/>
            <person name="Beaudoing E."/>
            <person name="Hot D."/>
        </authorList>
    </citation>
    <scope>NUCLEOTIDE SEQUENCE</scope>
    <source>
        <strain evidence="10">NRRL B-16292</strain>
    </source>
</reference>
<dbReference type="Pfam" id="PF00005">
    <property type="entry name" value="ABC_tran"/>
    <property type="match status" value="1"/>
</dbReference>
<dbReference type="InterPro" id="IPR003439">
    <property type="entry name" value="ABC_transporter-like_ATP-bd"/>
</dbReference>
<feature type="transmembrane region" description="Helical" evidence="7">
    <location>
        <begin position="275"/>
        <end position="297"/>
    </location>
</feature>
<keyword evidence="4" id="KW-0067">ATP-binding</keyword>
<name>A0ABY5VSQ2_9ACTN</name>
<accession>A0ABY5VSQ2</accession>
<evidence type="ECO:0000256" key="1">
    <source>
        <dbReference type="ARBA" id="ARBA00004651"/>
    </source>
</evidence>
<dbReference type="PROSITE" id="PS00211">
    <property type="entry name" value="ABC_TRANSPORTER_1"/>
    <property type="match status" value="1"/>
</dbReference>
<dbReference type="InterPro" id="IPR014223">
    <property type="entry name" value="ABC_CydC/D"/>
</dbReference>
<dbReference type="PANTHER" id="PTHR24221:SF654">
    <property type="entry name" value="ATP-BINDING CASSETTE SUB-FAMILY B MEMBER 6"/>
    <property type="match status" value="1"/>
</dbReference>
<feature type="transmembrane region" description="Helical" evidence="7">
    <location>
        <begin position="242"/>
        <end position="263"/>
    </location>
</feature>
<dbReference type="NCBIfam" id="TIGR02868">
    <property type="entry name" value="CydC"/>
    <property type="match status" value="1"/>
</dbReference>
<proteinExistence type="predicted"/>
<feature type="domain" description="ABC transmembrane type-1" evidence="9">
    <location>
        <begin position="19"/>
        <end position="302"/>
    </location>
</feature>
<evidence type="ECO:0000313" key="11">
    <source>
        <dbReference type="Proteomes" id="UP001059617"/>
    </source>
</evidence>
<feature type="transmembrane region" description="Helical" evidence="7">
    <location>
        <begin position="18"/>
        <end position="43"/>
    </location>
</feature>
<dbReference type="Pfam" id="PF00664">
    <property type="entry name" value="ABC_membrane"/>
    <property type="match status" value="1"/>
</dbReference>
<gene>
    <name evidence="10" type="primary">cydC</name>
    <name evidence="10" type="ORF">Dfulv_27175</name>
</gene>
<feature type="transmembrane region" description="Helical" evidence="7">
    <location>
        <begin position="55"/>
        <end position="72"/>
    </location>
</feature>
<reference evidence="10" key="2">
    <citation type="submission" date="2022-09" db="EMBL/GenBank/DDBJ databases">
        <title>Biosynthetic gene clusters of Dactylosporangioum fulvum.</title>
        <authorList>
            <person name="Caradec T."/>
        </authorList>
    </citation>
    <scope>NUCLEOTIDE SEQUENCE</scope>
    <source>
        <strain evidence="10">NRRL B-16292</strain>
    </source>
</reference>
<evidence type="ECO:0000259" key="8">
    <source>
        <dbReference type="PROSITE" id="PS50893"/>
    </source>
</evidence>
<evidence type="ECO:0000256" key="5">
    <source>
        <dbReference type="ARBA" id="ARBA00022989"/>
    </source>
</evidence>
<dbReference type="InterPro" id="IPR027417">
    <property type="entry name" value="P-loop_NTPase"/>
</dbReference>
<evidence type="ECO:0000259" key="9">
    <source>
        <dbReference type="PROSITE" id="PS50929"/>
    </source>
</evidence>
<dbReference type="SUPFAM" id="SSF90123">
    <property type="entry name" value="ABC transporter transmembrane region"/>
    <property type="match status" value="1"/>
</dbReference>
<keyword evidence="3" id="KW-0547">Nucleotide-binding</keyword>
<keyword evidence="5 7" id="KW-1133">Transmembrane helix</keyword>
<sequence length="585" mass="59948">MSVVGAVLRLCRPAAGSLVLSVLAGVGAAGAAVGLMATSAWLISRAAQHPPVLHLMVAIVAVRAFGIGRGVLRYVERLTGHDAAFRVLGALRVRTFRRLERLAPAGLAGYRRGDLVARLVDDVESVLDVIVRVVLPITVAAVTGLGSVVLVASLLPAAGAALAAGLVIVGVGVPLVQSAAVRRADARLAPLRGSLTAGTVDLLRGLPDLVACGAVGDTLAQLDRTDRALLAAARRSSATAGVSAAVTALCTGLSVLAGLAAGAVAVRSGALDGELLAVVVLTPLAVFEIAGMVPAAAQRLGAARAALARLADIAAAADPAPDPARPRPVPAGPPTVRLEAVGAGWTPGQRVLHGVSLTLRPGRRVALVGPSGAGKSTVAALLVRWLDPLAGRVTLNGVDLRELRGDDVRSTVGYLGDDAYLFDSTIEANLRIGRPGATPAELESALAEARLLDWVRSLPQGLATPVGEHGMALSGGQRRRLALARALLADFPVLVLDEPTEHLDEQTATALTRDLLEATRGRTVLLITHRRTDLSAVDEVVELQSGGRVHPADTAHGTEAARPAELPPCADETRARDGGLVNLRP</sequence>
<evidence type="ECO:0000256" key="3">
    <source>
        <dbReference type="ARBA" id="ARBA00022741"/>
    </source>
</evidence>
<dbReference type="Gene3D" id="3.40.50.300">
    <property type="entry name" value="P-loop containing nucleotide triphosphate hydrolases"/>
    <property type="match status" value="1"/>
</dbReference>
<dbReference type="PROSITE" id="PS50893">
    <property type="entry name" value="ABC_TRANSPORTER_2"/>
    <property type="match status" value="1"/>
</dbReference>
<evidence type="ECO:0000256" key="4">
    <source>
        <dbReference type="ARBA" id="ARBA00022840"/>
    </source>
</evidence>
<dbReference type="InterPro" id="IPR017871">
    <property type="entry name" value="ABC_transporter-like_CS"/>
</dbReference>
<evidence type="ECO:0000256" key="7">
    <source>
        <dbReference type="SAM" id="Phobius"/>
    </source>
</evidence>
<dbReference type="PROSITE" id="PS50929">
    <property type="entry name" value="ABC_TM1F"/>
    <property type="match status" value="1"/>
</dbReference>
<dbReference type="SMART" id="SM00382">
    <property type="entry name" value="AAA"/>
    <property type="match status" value="1"/>
</dbReference>
<comment type="subcellular location">
    <subcellularLocation>
        <location evidence="1">Cell membrane</location>
        <topology evidence="1">Multi-pass membrane protein</topology>
    </subcellularLocation>
</comment>
<keyword evidence="11" id="KW-1185">Reference proteome</keyword>
<feature type="transmembrane region" description="Helical" evidence="7">
    <location>
        <begin position="133"/>
        <end position="155"/>
    </location>
</feature>
<evidence type="ECO:0000256" key="6">
    <source>
        <dbReference type="ARBA" id="ARBA00023136"/>
    </source>
</evidence>
<organism evidence="10 11">
    <name type="scientific">Dactylosporangium fulvum</name>
    <dbReference type="NCBI Taxonomy" id="53359"/>
    <lineage>
        <taxon>Bacteria</taxon>
        <taxon>Bacillati</taxon>
        <taxon>Actinomycetota</taxon>
        <taxon>Actinomycetes</taxon>
        <taxon>Micromonosporales</taxon>
        <taxon>Micromonosporaceae</taxon>
        <taxon>Dactylosporangium</taxon>
    </lineage>
</organism>
<dbReference type="InterPro" id="IPR036640">
    <property type="entry name" value="ABC1_TM_sf"/>
</dbReference>